<feature type="non-terminal residue" evidence="2">
    <location>
        <position position="123"/>
    </location>
</feature>
<comment type="caution">
    <text evidence="2">The sequence shown here is derived from an EMBL/GenBank/DDBJ whole genome shotgun (WGS) entry which is preliminary data.</text>
</comment>
<evidence type="ECO:0000256" key="1">
    <source>
        <dbReference type="SAM" id="MobiDB-lite"/>
    </source>
</evidence>
<protein>
    <submittedName>
        <fullName evidence="2">Uncharacterized protein</fullName>
    </submittedName>
</protein>
<sequence length="123" mass="12952">MAASLFNVGRYFSKSPTPNTTSGSSSDTPPADPSQSTDSQPSTTTSSVSTTETVQANAVPANQSTQSSTPSPALEQEQDKTPLQKRAGMDVLSRLTQRSNKALVSGVTKAKELKVPMVDTEYV</sequence>
<feature type="compositionally biased region" description="Polar residues" evidence="1">
    <location>
        <begin position="54"/>
        <end position="71"/>
    </location>
</feature>
<evidence type="ECO:0000313" key="2">
    <source>
        <dbReference type="EMBL" id="KKR93179.1"/>
    </source>
</evidence>
<reference evidence="2 3" key="1">
    <citation type="journal article" date="2015" name="Nature">
        <title>rRNA introns, odd ribosomes, and small enigmatic genomes across a large radiation of phyla.</title>
        <authorList>
            <person name="Brown C.T."/>
            <person name="Hug L.A."/>
            <person name="Thomas B.C."/>
            <person name="Sharon I."/>
            <person name="Castelle C.J."/>
            <person name="Singh A."/>
            <person name="Wilkins M.J."/>
            <person name="Williams K.H."/>
            <person name="Banfield J.F."/>
        </authorList>
    </citation>
    <scope>NUCLEOTIDE SEQUENCE [LARGE SCALE GENOMIC DNA]</scope>
</reference>
<feature type="compositionally biased region" description="Low complexity" evidence="1">
    <location>
        <begin position="13"/>
        <end position="53"/>
    </location>
</feature>
<dbReference type="EMBL" id="LCAN01000022">
    <property type="protein sequence ID" value="KKR93179.1"/>
    <property type="molecule type" value="Genomic_DNA"/>
</dbReference>
<accession>A0A0G0UWT1</accession>
<organism evidence="2 3">
    <name type="scientific">Candidatus Roizmanbacteria bacterium GW2011_GWA1_41_13</name>
    <dbReference type="NCBI Taxonomy" id="1618474"/>
    <lineage>
        <taxon>Bacteria</taxon>
        <taxon>Candidatus Roizmaniibacteriota</taxon>
    </lineage>
</organism>
<feature type="region of interest" description="Disordered" evidence="1">
    <location>
        <begin position="1"/>
        <end position="88"/>
    </location>
</feature>
<name>A0A0G0UWT1_9BACT</name>
<dbReference type="Proteomes" id="UP000034961">
    <property type="component" value="Unassembled WGS sequence"/>
</dbReference>
<gene>
    <name evidence="2" type="ORF">UU41_C0022G0001</name>
</gene>
<proteinExistence type="predicted"/>
<evidence type="ECO:0000313" key="3">
    <source>
        <dbReference type="Proteomes" id="UP000034961"/>
    </source>
</evidence>
<dbReference type="AlphaFoldDB" id="A0A0G0UWT1"/>